<organism evidence="3 4">
    <name type="scientific">Labeo rohita</name>
    <name type="common">Indian major carp</name>
    <name type="synonym">Cyprinus rohita</name>
    <dbReference type="NCBI Taxonomy" id="84645"/>
    <lineage>
        <taxon>Eukaryota</taxon>
        <taxon>Metazoa</taxon>
        <taxon>Chordata</taxon>
        <taxon>Craniata</taxon>
        <taxon>Vertebrata</taxon>
        <taxon>Euteleostomi</taxon>
        <taxon>Actinopterygii</taxon>
        <taxon>Neopterygii</taxon>
        <taxon>Teleostei</taxon>
        <taxon>Ostariophysi</taxon>
        <taxon>Cypriniformes</taxon>
        <taxon>Cyprinidae</taxon>
        <taxon>Labeoninae</taxon>
        <taxon>Labeonini</taxon>
        <taxon>Labeo</taxon>
    </lineage>
</organism>
<dbReference type="EMBL" id="QBIY01011532">
    <property type="protein sequence ID" value="RXN30997.1"/>
    <property type="molecule type" value="Genomic_DNA"/>
</dbReference>
<comment type="caution">
    <text evidence="3">The sequence shown here is derived from an EMBL/GenBank/DDBJ whole genome shotgun (WGS) entry which is preliminary data.</text>
</comment>
<dbReference type="Pfam" id="PF01344">
    <property type="entry name" value="Kelch_1"/>
    <property type="match status" value="2"/>
</dbReference>
<evidence type="ECO:0000313" key="4">
    <source>
        <dbReference type="Proteomes" id="UP000290572"/>
    </source>
</evidence>
<dbReference type="PANTHER" id="PTHR46344:SF27">
    <property type="entry name" value="KELCH REPEAT SUPERFAMILY PROTEIN"/>
    <property type="match status" value="1"/>
</dbReference>
<keyword evidence="2" id="KW-0677">Repeat</keyword>
<dbReference type="SUPFAM" id="SSF117281">
    <property type="entry name" value="Kelch motif"/>
    <property type="match status" value="1"/>
</dbReference>
<dbReference type="InterPro" id="IPR006652">
    <property type="entry name" value="Kelch_1"/>
</dbReference>
<dbReference type="SMART" id="SM00612">
    <property type="entry name" value="Kelch"/>
    <property type="match status" value="3"/>
</dbReference>
<dbReference type="STRING" id="84645.A0A498NGZ0"/>
<gene>
    <name evidence="3" type="ORF">ROHU_004841</name>
</gene>
<evidence type="ECO:0000256" key="2">
    <source>
        <dbReference type="ARBA" id="ARBA00022737"/>
    </source>
</evidence>
<evidence type="ECO:0000313" key="3">
    <source>
        <dbReference type="EMBL" id="RXN30997.1"/>
    </source>
</evidence>
<dbReference type="InterPro" id="IPR015915">
    <property type="entry name" value="Kelch-typ_b-propeller"/>
</dbReference>
<protein>
    <submittedName>
        <fullName evidence="3">Kelch 20</fullName>
    </submittedName>
</protein>
<proteinExistence type="predicted"/>
<reference evidence="3 4" key="1">
    <citation type="submission" date="2018-03" db="EMBL/GenBank/DDBJ databases">
        <title>Draft genome sequence of Rohu Carp (Labeo rohita).</title>
        <authorList>
            <person name="Das P."/>
            <person name="Kushwaha B."/>
            <person name="Joshi C.G."/>
            <person name="Kumar D."/>
            <person name="Nagpure N.S."/>
            <person name="Sahoo L."/>
            <person name="Das S.P."/>
            <person name="Bit A."/>
            <person name="Patnaik S."/>
            <person name="Meher P.K."/>
            <person name="Jayasankar P."/>
            <person name="Koringa P.G."/>
            <person name="Patel N.V."/>
            <person name="Hinsu A.T."/>
            <person name="Kumar R."/>
            <person name="Pandey M."/>
            <person name="Agarwal S."/>
            <person name="Srivastava S."/>
            <person name="Singh M."/>
            <person name="Iquebal M.A."/>
            <person name="Jaiswal S."/>
            <person name="Angadi U.B."/>
            <person name="Kumar N."/>
            <person name="Raza M."/>
            <person name="Shah T.M."/>
            <person name="Rai A."/>
            <person name="Jena J.K."/>
        </authorList>
    </citation>
    <scope>NUCLEOTIDE SEQUENCE [LARGE SCALE GENOMIC DNA]</scope>
    <source>
        <strain evidence="3">DASCIFA01</strain>
        <tissue evidence="3">Testis</tissue>
    </source>
</reference>
<dbReference type="PANTHER" id="PTHR46344">
    <property type="entry name" value="OS02G0202900 PROTEIN"/>
    <property type="match status" value="1"/>
</dbReference>
<evidence type="ECO:0000256" key="1">
    <source>
        <dbReference type="ARBA" id="ARBA00022441"/>
    </source>
</evidence>
<name>A0A498NGZ0_LABRO</name>
<dbReference type="Proteomes" id="UP000290572">
    <property type="component" value="Unassembled WGS sequence"/>
</dbReference>
<accession>A0A498NGZ0</accession>
<keyword evidence="1" id="KW-0880">Kelch repeat</keyword>
<dbReference type="AlphaFoldDB" id="A0A498NGZ0"/>
<dbReference type="Gene3D" id="2.120.10.80">
    <property type="entry name" value="Kelch-type beta propeller"/>
    <property type="match status" value="1"/>
</dbReference>
<sequence length="199" mass="22543">MGVLLFAHCFKCDEFAKPFKEDEDLLFIKSNTNLYSTKGHCHSNSHSKRNKGKPFDMIYVVGGWSKDDPSCPVEQFCPQYNEWKMTAPMIHQRSDPGVCALRGVIYTVGGRDELGLSLSTVEKYDPDTFRWSPVRAMNNKRFQVSLVQFDGFLLAIGGSDGVRDLKTMEAYDHETNSWRHFGSMKFKHPGGHVALVKAV</sequence>
<keyword evidence="4" id="KW-1185">Reference proteome</keyword>